<dbReference type="InterPro" id="IPR001610">
    <property type="entry name" value="PAC"/>
</dbReference>
<dbReference type="Pfam" id="PF08447">
    <property type="entry name" value="PAS_3"/>
    <property type="match status" value="1"/>
</dbReference>
<dbReference type="PANTHER" id="PTHR44757:SF2">
    <property type="entry name" value="BIOFILM ARCHITECTURE MAINTENANCE PROTEIN MBAA"/>
    <property type="match status" value="1"/>
</dbReference>
<dbReference type="Pfam" id="PF08448">
    <property type="entry name" value="PAS_4"/>
    <property type="match status" value="2"/>
</dbReference>
<dbReference type="CDD" id="cd16917">
    <property type="entry name" value="HATPase_UhpB-NarQ-NarX-like"/>
    <property type="match status" value="1"/>
</dbReference>
<dbReference type="SMART" id="SM00387">
    <property type="entry name" value="HATPase_c"/>
    <property type="match status" value="1"/>
</dbReference>
<dbReference type="InterPro" id="IPR013656">
    <property type="entry name" value="PAS_4"/>
</dbReference>
<dbReference type="InterPro" id="IPR013655">
    <property type="entry name" value="PAS_fold_3"/>
</dbReference>
<dbReference type="Pfam" id="PF07730">
    <property type="entry name" value="HisKA_3"/>
    <property type="match status" value="1"/>
</dbReference>
<reference evidence="5 6" key="1">
    <citation type="submission" date="2020-07" db="EMBL/GenBank/DDBJ databases">
        <title>Genomic Encyclopedia of Archaeal and Bacterial Type Strains, Phase II (KMG-II): from individual species to whole genera.</title>
        <authorList>
            <person name="Goeker M."/>
        </authorList>
    </citation>
    <scope>NUCLEOTIDE SEQUENCE [LARGE SCALE GENOMIC DNA]</scope>
    <source>
        <strain evidence="5 6">DSM 21226</strain>
    </source>
</reference>
<keyword evidence="2" id="KW-1133">Transmembrane helix</keyword>
<comment type="caution">
    <text evidence="5">The sequence shown here is derived from an EMBL/GenBank/DDBJ whole genome shotgun (WGS) entry which is preliminary data.</text>
</comment>
<keyword evidence="2" id="KW-0812">Transmembrane</keyword>
<evidence type="ECO:0000313" key="6">
    <source>
        <dbReference type="Proteomes" id="UP000518288"/>
    </source>
</evidence>
<feature type="transmembrane region" description="Helical" evidence="2">
    <location>
        <begin position="20"/>
        <end position="42"/>
    </location>
</feature>
<name>A0A7Y9U747_9BURK</name>
<evidence type="ECO:0000256" key="2">
    <source>
        <dbReference type="SAM" id="Phobius"/>
    </source>
</evidence>
<dbReference type="GO" id="GO:0046983">
    <property type="term" value="F:protein dimerization activity"/>
    <property type="evidence" value="ECO:0007669"/>
    <property type="project" value="InterPro"/>
</dbReference>
<gene>
    <name evidence="5" type="ORF">BDD16_003709</name>
</gene>
<dbReference type="Pfam" id="PF02518">
    <property type="entry name" value="HATPase_c"/>
    <property type="match status" value="1"/>
</dbReference>
<evidence type="ECO:0000259" key="3">
    <source>
        <dbReference type="PROSITE" id="PS50112"/>
    </source>
</evidence>
<feature type="domain" description="PAC" evidence="4">
    <location>
        <begin position="418"/>
        <end position="470"/>
    </location>
</feature>
<dbReference type="NCBIfam" id="TIGR00229">
    <property type="entry name" value="sensory_box"/>
    <property type="match status" value="4"/>
</dbReference>
<dbReference type="InterPro" id="IPR000700">
    <property type="entry name" value="PAS-assoc_C"/>
</dbReference>
<evidence type="ECO:0000313" key="5">
    <source>
        <dbReference type="EMBL" id="NYG34723.1"/>
    </source>
</evidence>
<dbReference type="InterPro" id="IPR011712">
    <property type="entry name" value="Sig_transdc_His_kin_sub3_dim/P"/>
</dbReference>
<dbReference type="InterPro" id="IPR036890">
    <property type="entry name" value="HATPase_C_sf"/>
</dbReference>
<feature type="domain" description="PAS" evidence="3">
    <location>
        <begin position="95"/>
        <end position="165"/>
    </location>
</feature>
<dbReference type="PROSITE" id="PS50112">
    <property type="entry name" value="PAS"/>
    <property type="match status" value="2"/>
</dbReference>
<evidence type="ECO:0000259" key="4">
    <source>
        <dbReference type="PROSITE" id="PS50113"/>
    </source>
</evidence>
<keyword evidence="1" id="KW-0175">Coiled coil</keyword>
<dbReference type="GO" id="GO:0000155">
    <property type="term" value="F:phosphorelay sensor kinase activity"/>
    <property type="evidence" value="ECO:0007669"/>
    <property type="project" value="InterPro"/>
</dbReference>
<dbReference type="RefSeq" id="WP_179635329.1">
    <property type="nucleotide sequence ID" value="NZ_JACCFH010000001.1"/>
</dbReference>
<feature type="domain" description="PAS" evidence="3">
    <location>
        <begin position="471"/>
        <end position="541"/>
    </location>
</feature>
<dbReference type="Pfam" id="PF13426">
    <property type="entry name" value="PAS_9"/>
    <property type="match status" value="1"/>
</dbReference>
<dbReference type="PANTHER" id="PTHR44757">
    <property type="entry name" value="DIGUANYLATE CYCLASE DGCP"/>
    <property type="match status" value="1"/>
</dbReference>
<dbReference type="AlphaFoldDB" id="A0A7Y9U747"/>
<dbReference type="InterPro" id="IPR035965">
    <property type="entry name" value="PAS-like_dom_sf"/>
</dbReference>
<keyword evidence="6" id="KW-1185">Reference proteome</keyword>
<dbReference type="Gene3D" id="3.30.450.20">
    <property type="entry name" value="PAS domain"/>
    <property type="match status" value="4"/>
</dbReference>
<dbReference type="SMART" id="SM00091">
    <property type="entry name" value="PAS"/>
    <property type="match status" value="3"/>
</dbReference>
<dbReference type="InterPro" id="IPR000014">
    <property type="entry name" value="PAS"/>
</dbReference>
<dbReference type="Gene3D" id="3.30.565.10">
    <property type="entry name" value="Histidine kinase-like ATPase, C-terminal domain"/>
    <property type="match status" value="1"/>
</dbReference>
<dbReference type="CDD" id="cd00130">
    <property type="entry name" value="PAS"/>
    <property type="match status" value="4"/>
</dbReference>
<evidence type="ECO:0000256" key="1">
    <source>
        <dbReference type="SAM" id="Coils"/>
    </source>
</evidence>
<proteinExistence type="predicted"/>
<dbReference type="GO" id="GO:0016020">
    <property type="term" value="C:membrane"/>
    <property type="evidence" value="ECO:0007669"/>
    <property type="project" value="InterPro"/>
</dbReference>
<dbReference type="Proteomes" id="UP000518288">
    <property type="component" value="Unassembled WGS sequence"/>
</dbReference>
<feature type="transmembrane region" description="Helical" evidence="2">
    <location>
        <begin position="54"/>
        <end position="72"/>
    </location>
</feature>
<dbReference type="InterPro" id="IPR052155">
    <property type="entry name" value="Biofilm_reg_signaling"/>
</dbReference>
<dbReference type="PROSITE" id="PS50113">
    <property type="entry name" value="PAC"/>
    <property type="match status" value="1"/>
</dbReference>
<dbReference type="EMBL" id="JACCFH010000001">
    <property type="protein sequence ID" value="NYG34723.1"/>
    <property type="molecule type" value="Genomic_DNA"/>
</dbReference>
<organism evidence="5 6">
    <name type="scientific">Sphaerotilus montanus</name>
    <dbReference type="NCBI Taxonomy" id="522889"/>
    <lineage>
        <taxon>Bacteria</taxon>
        <taxon>Pseudomonadati</taxon>
        <taxon>Pseudomonadota</taxon>
        <taxon>Betaproteobacteria</taxon>
        <taxon>Burkholderiales</taxon>
        <taxon>Sphaerotilaceae</taxon>
        <taxon>Sphaerotilus</taxon>
    </lineage>
</organism>
<dbReference type="SUPFAM" id="SSF55874">
    <property type="entry name" value="ATPase domain of HSP90 chaperone/DNA topoisomerase II/histidine kinase"/>
    <property type="match status" value="1"/>
</dbReference>
<dbReference type="SUPFAM" id="SSF55785">
    <property type="entry name" value="PYP-like sensor domain (PAS domain)"/>
    <property type="match status" value="4"/>
</dbReference>
<accession>A0A7Y9U747</accession>
<sequence>MPHPGTPTQQRSREEVSRVVLLYVLAAALWIVLSDALVQWLLPDPVLRGVVGTFKGWVFIGVTAVVLYGLLLRHVERGHQAFDRERAAWQQRDEAMVLLQSLVDASPDAIFVKDRTGRYQLFNAAAARIVGKPVAAVIGQDDRALFDADQAVAVQANDQQVMALGQDLTFEEVLDTVAGLRTFQALKGPLRGADGQVTGLYGISRDTTERSALARQRQQALEAAHRARDLLRDVLARVDDGLVALDRDWTFTYANPPAARMLGRQHPDELIGRQVWTAFPTVVGRPFQQACEQAMQDQQPIVREDHHPPWDRWFESRIYPSPQGLSIYFSDITPRRQAERALQVSEQRYRLAASHGQIWDWSADTGQLVIASGFWVGQGLQAPPPQASLHRFEERLHPDDLSCFRSALTAHLRQRAPYWLEFRMRHADGSWRWFQTQGQAVWDARGRAIYMAGTTFDITERKGAEEALRESEAYRRLVFEQLADGVLLIDSTLMVLDANPQAQAMLGYTRAELLRLSMHDLLAEHERPRLDAERVRLLSGGMHLDEWAHRRRDGTQFPAEVSVRALDGQRHVKVLRDISARRATETALLNYQLELSELTQRLLEQEKQTTQRVAQALHDHVGQTLAVIRLNLDAAQATYGPSMPAGLQQTCGGLSQMLDQVVREVRLVLADLRPPLLEAQGLVTAIDNEIRSRVLPGVGSETGADVLIEVSDELAARRWPADVEYGVFMVAREAIANARQHAGASLIRVILGEDDGAGADGLALDVQDDGRGIPALMQQGRPGHLGIVGMRERAIAIGARFSVGPGPDGGTRVSLRWKADKT</sequence>
<dbReference type="Gene3D" id="1.20.5.1930">
    <property type="match status" value="1"/>
</dbReference>
<dbReference type="SMART" id="SM00086">
    <property type="entry name" value="PAC"/>
    <property type="match status" value="3"/>
</dbReference>
<keyword evidence="2" id="KW-0472">Membrane</keyword>
<protein>
    <submittedName>
        <fullName evidence="5">PAS domain S-box-containing protein</fullName>
    </submittedName>
</protein>
<dbReference type="InterPro" id="IPR003594">
    <property type="entry name" value="HATPase_dom"/>
</dbReference>
<feature type="coiled-coil region" evidence="1">
    <location>
        <begin position="581"/>
        <end position="608"/>
    </location>
</feature>